<evidence type="ECO:0000313" key="4">
    <source>
        <dbReference type="Proteomes" id="UP000515976"/>
    </source>
</evidence>
<keyword evidence="4" id="KW-1185">Reference proteome</keyword>
<dbReference type="PANTHER" id="PTHR43283">
    <property type="entry name" value="BETA-LACTAMASE-RELATED"/>
    <property type="match status" value="1"/>
</dbReference>
<dbReference type="RefSeq" id="WP_166105222.1">
    <property type="nucleotide sequence ID" value="NZ_BMMY01000001.1"/>
</dbReference>
<sequence>MTTSDPSTATVDGTALPRSTPEAQGVPSGAVLALVERWERRGLEPHSLALLRHGHLVAEGSWAPYPPDGVQLVYSVSKTFTACAVGFAVQEGLLRLTDRVVDLFPEAAGVAGPRAAALTLHDLLAMRTGHRADTLIWRESTPATFPATFLAAEPEEEPGWFVYHNGASLLAGLAVQRRSGERLTHYLRARLLDPLGVPEARWSAQDGLELGYSGLHVPTDALARLGELVRCGGRWQGRQLLPHGWAEAMTSVHTDTSHHPETADWQQGYGYQMWRCRHDAWRADGAFGQFSVVVPHAGLVLALTSCTERTQETLDAVWEELLPALADGPLPQDPQAQESLERRLAAARVPAPDPVEAAPTGSPGVYVHTPTEEVPHLERVEVTPAAGGWALTLLEDGQRLVVPCGEGRWPSDPHGPWTACGGWTGPDTFEAAVAAVQTPHVLRLRCAGGSVEAQWNGVPLTGGLLARQRAPR</sequence>
<dbReference type="SUPFAM" id="SSF56601">
    <property type="entry name" value="beta-lactamase/transpeptidase-like"/>
    <property type="match status" value="1"/>
</dbReference>
<protein>
    <submittedName>
        <fullName evidence="3">Beta-lactamase family protein</fullName>
    </submittedName>
</protein>
<evidence type="ECO:0000256" key="1">
    <source>
        <dbReference type="SAM" id="MobiDB-lite"/>
    </source>
</evidence>
<dbReference type="Pfam" id="PF00144">
    <property type="entry name" value="Beta-lactamase"/>
    <property type="match status" value="1"/>
</dbReference>
<organism evidence="3 4">
    <name type="scientific">Phycicoccus endophyticus</name>
    <dbReference type="NCBI Taxonomy" id="1690220"/>
    <lineage>
        <taxon>Bacteria</taxon>
        <taxon>Bacillati</taxon>
        <taxon>Actinomycetota</taxon>
        <taxon>Actinomycetes</taxon>
        <taxon>Micrococcales</taxon>
        <taxon>Intrasporangiaceae</taxon>
        <taxon>Phycicoccus</taxon>
    </lineage>
</organism>
<feature type="compositionally biased region" description="Polar residues" evidence="1">
    <location>
        <begin position="1"/>
        <end position="11"/>
    </location>
</feature>
<evidence type="ECO:0000313" key="3">
    <source>
        <dbReference type="EMBL" id="QNN50673.1"/>
    </source>
</evidence>
<feature type="domain" description="Beta-lactamase-related" evidence="2">
    <location>
        <begin position="38"/>
        <end position="310"/>
    </location>
</feature>
<gene>
    <name evidence="3" type="ORF">H9L10_06950</name>
</gene>
<dbReference type="Proteomes" id="UP000515976">
    <property type="component" value="Chromosome"/>
</dbReference>
<proteinExistence type="predicted"/>
<dbReference type="KEGG" id="pei:H9L10_06950"/>
<evidence type="ECO:0000259" key="2">
    <source>
        <dbReference type="Pfam" id="PF00144"/>
    </source>
</evidence>
<dbReference type="EMBL" id="CP060712">
    <property type="protein sequence ID" value="QNN50673.1"/>
    <property type="molecule type" value="Genomic_DNA"/>
</dbReference>
<dbReference type="PANTHER" id="PTHR43283:SF7">
    <property type="entry name" value="BETA-LACTAMASE-RELATED DOMAIN-CONTAINING PROTEIN"/>
    <property type="match status" value="1"/>
</dbReference>
<reference evidence="3 4" key="1">
    <citation type="submission" date="2020-08" db="EMBL/GenBank/DDBJ databases">
        <title>Genome sequence of Phycicoccus endophyticus JCM 31784T.</title>
        <authorList>
            <person name="Hyun D.-W."/>
            <person name="Bae J.-W."/>
        </authorList>
    </citation>
    <scope>NUCLEOTIDE SEQUENCE [LARGE SCALE GENOMIC DNA]</scope>
    <source>
        <strain evidence="3 4">JCM 31784</strain>
    </source>
</reference>
<feature type="region of interest" description="Disordered" evidence="1">
    <location>
        <begin position="1"/>
        <end position="25"/>
    </location>
</feature>
<dbReference type="InterPro" id="IPR001466">
    <property type="entry name" value="Beta-lactam-related"/>
</dbReference>
<dbReference type="InterPro" id="IPR050789">
    <property type="entry name" value="Diverse_Enzym_Activities"/>
</dbReference>
<dbReference type="AlphaFoldDB" id="A0A7G9R4Z8"/>
<dbReference type="InterPro" id="IPR012338">
    <property type="entry name" value="Beta-lactam/transpept-like"/>
</dbReference>
<dbReference type="Gene3D" id="3.40.710.10">
    <property type="entry name" value="DD-peptidase/beta-lactamase superfamily"/>
    <property type="match status" value="1"/>
</dbReference>
<accession>A0A7G9R4Z8</accession>
<name>A0A7G9R4Z8_9MICO</name>